<evidence type="ECO:0000256" key="2">
    <source>
        <dbReference type="ARBA" id="ARBA00022475"/>
    </source>
</evidence>
<keyword evidence="2" id="KW-1003">Cell membrane</keyword>
<feature type="transmembrane region" description="Helical" evidence="7">
    <location>
        <begin position="381"/>
        <end position="402"/>
    </location>
</feature>
<keyword evidence="4 7" id="KW-1133">Transmembrane helix</keyword>
<evidence type="ECO:0000256" key="3">
    <source>
        <dbReference type="ARBA" id="ARBA00022692"/>
    </source>
</evidence>
<evidence type="ECO:0000256" key="4">
    <source>
        <dbReference type="ARBA" id="ARBA00022989"/>
    </source>
</evidence>
<feature type="transmembrane region" description="Helical" evidence="7">
    <location>
        <begin position="78"/>
        <end position="104"/>
    </location>
</feature>
<dbReference type="Proteomes" id="UP000235598">
    <property type="component" value="Unassembled WGS sequence"/>
</dbReference>
<evidence type="ECO:0000259" key="8">
    <source>
        <dbReference type="Pfam" id="PF02687"/>
    </source>
</evidence>
<dbReference type="Pfam" id="PF02687">
    <property type="entry name" value="FtsX"/>
    <property type="match status" value="1"/>
</dbReference>
<protein>
    <recommendedName>
        <fullName evidence="8">ABC3 transporter permease C-terminal domain-containing protein</fullName>
    </recommendedName>
</protein>
<feature type="transmembrane region" description="Helical" evidence="7">
    <location>
        <begin position="433"/>
        <end position="456"/>
    </location>
</feature>
<proteinExistence type="predicted"/>
<feature type="transmembrane region" description="Helical" evidence="7">
    <location>
        <begin position="207"/>
        <end position="232"/>
    </location>
</feature>
<dbReference type="AlphaFoldDB" id="A0A2N6VLC0"/>
<evidence type="ECO:0000313" key="9">
    <source>
        <dbReference type="EMBL" id="PMD04813.1"/>
    </source>
</evidence>
<feature type="transmembrane region" description="Helical" evidence="7">
    <location>
        <begin position="468"/>
        <end position="488"/>
    </location>
</feature>
<evidence type="ECO:0000256" key="5">
    <source>
        <dbReference type="ARBA" id="ARBA00023136"/>
    </source>
</evidence>
<keyword evidence="5 7" id="KW-0472">Membrane</keyword>
<dbReference type="GO" id="GO:0005886">
    <property type="term" value="C:plasma membrane"/>
    <property type="evidence" value="ECO:0007669"/>
    <property type="project" value="UniProtKB-SubCell"/>
</dbReference>
<evidence type="ECO:0000256" key="1">
    <source>
        <dbReference type="ARBA" id="ARBA00004651"/>
    </source>
</evidence>
<feature type="domain" description="ABC3 transporter permease C-terminal" evidence="8">
    <location>
        <begin position="135"/>
        <end position="235"/>
    </location>
</feature>
<feature type="compositionally biased region" description="Low complexity" evidence="6">
    <location>
        <begin position="43"/>
        <end position="55"/>
    </location>
</feature>
<feature type="region of interest" description="Disordered" evidence="6">
    <location>
        <begin position="19"/>
        <end position="55"/>
    </location>
</feature>
<feature type="compositionally biased region" description="Polar residues" evidence="6">
    <location>
        <begin position="19"/>
        <end position="29"/>
    </location>
</feature>
<name>A0A2N6VLC0_9MICO</name>
<dbReference type="OrthoDB" id="5118998at2"/>
<comment type="subcellular location">
    <subcellularLocation>
        <location evidence="1">Cell membrane</location>
        <topology evidence="1">Multi-pass membrane protein</topology>
    </subcellularLocation>
</comment>
<feature type="transmembrane region" description="Helical" evidence="7">
    <location>
        <begin position="253"/>
        <end position="273"/>
    </location>
</feature>
<feature type="transmembrane region" description="Helical" evidence="7">
    <location>
        <begin position="161"/>
        <end position="187"/>
    </location>
</feature>
<dbReference type="InterPro" id="IPR003838">
    <property type="entry name" value="ABC3_permease_C"/>
</dbReference>
<feature type="compositionally biased region" description="Basic and acidic residues" evidence="6">
    <location>
        <begin position="32"/>
        <end position="42"/>
    </location>
</feature>
<evidence type="ECO:0000313" key="10">
    <source>
        <dbReference type="Proteomes" id="UP000235598"/>
    </source>
</evidence>
<evidence type="ECO:0000256" key="6">
    <source>
        <dbReference type="SAM" id="MobiDB-lite"/>
    </source>
</evidence>
<comment type="caution">
    <text evidence="9">The sequence shown here is derived from an EMBL/GenBank/DDBJ whole genome shotgun (WGS) entry which is preliminary data.</text>
</comment>
<sequence>MKLQNSYAEPDYQYGDHVYSQTTSVTQPVPRNETRSNVDTRESTSNPPTPTRNSPFALTARVVPTLFSFRRLTHTPTVLMMLAFAATSALLLTVAAGTFAIFAWDTSDEVVGAYRMLAAFATTLLVVPAFTLGQSAATLATRRQDEQLSTLALLGAPRSTIVAAALTEPLVAATVGALVGVVGYFALALPVSLVQLRGEPLGYGNMILPWWMILATVVALVCVSTVAALMGLRKVVVSPLGVRTKALSSSFPWGRIVACVVLLVCVAVGMAVSRMGGGMAIVLTGFLGMVLTGLLVVDVLGVLVVRLVARIRRGSKKVHVMVASRLVSAKPKSYWRRVSGLALTSFIATFCGTGVSLMQSIKTTVGDANLTREDSLLLTDMFTGILLTLGIAFVFITVSAVINQAADIYDRASTFQELNAAGMDNGTIRKISVASVMLPVVWISAISAGLGLLLVLPFAGVAVVLSPYSFLTIISMVIVGALVVRAGLAITNPLIAKVVVRS</sequence>
<feature type="transmembrane region" description="Helical" evidence="7">
    <location>
        <begin position="279"/>
        <end position="309"/>
    </location>
</feature>
<reference evidence="9 10" key="1">
    <citation type="submission" date="2017-09" db="EMBL/GenBank/DDBJ databases">
        <title>Bacterial strain isolated from the female urinary microbiota.</title>
        <authorList>
            <person name="Thomas-White K."/>
            <person name="Kumar N."/>
            <person name="Forster S."/>
            <person name="Putonti C."/>
            <person name="Lawley T."/>
            <person name="Wolfe A.J."/>
        </authorList>
    </citation>
    <scope>NUCLEOTIDE SEQUENCE [LARGE SCALE GENOMIC DNA]</scope>
    <source>
        <strain evidence="9 10">UMB1301</strain>
    </source>
</reference>
<organism evidence="9 10">
    <name type="scientific">Brevibacterium paucivorans</name>
    <dbReference type="NCBI Taxonomy" id="170994"/>
    <lineage>
        <taxon>Bacteria</taxon>
        <taxon>Bacillati</taxon>
        <taxon>Actinomycetota</taxon>
        <taxon>Actinomycetes</taxon>
        <taxon>Micrococcales</taxon>
        <taxon>Brevibacteriaceae</taxon>
        <taxon>Brevibacterium</taxon>
    </lineage>
</organism>
<accession>A0A2N6VLC0</accession>
<dbReference type="EMBL" id="PNHK01000004">
    <property type="protein sequence ID" value="PMD04813.1"/>
    <property type="molecule type" value="Genomic_DNA"/>
</dbReference>
<evidence type="ECO:0000256" key="7">
    <source>
        <dbReference type="SAM" id="Phobius"/>
    </source>
</evidence>
<keyword evidence="3 7" id="KW-0812">Transmembrane</keyword>
<feature type="transmembrane region" description="Helical" evidence="7">
    <location>
        <begin position="116"/>
        <end position="140"/>
    </location>
</feature>
<feature type="transmembrane region" description="Helical" evidence="7">
    <location>
        <begin position="340"/>
        <end position="361"/>
    </location>
</feature>
<gene>
    <name evidence="9" type="ORF">CJ199_10660</name>
</gene>